<reference evidence="2" key="2">
    <citation type="journal article" date="2007" name="Science">
        <title>Draft genome sequence of the sexually transmitted pathogen Trichomonas vaginalis.</title>
        <authorList>
            <person name="Carlton J.M."/>
            <person name="Hirt R.P."/>
            <person name="Silva J.C."/>
            <person name="Delcher A.L."/>
            <person name="Schatz M."/>
            <person name="Zhao Q."/>
            <person name="Wortman J.R."/>
            <person name="Bidwell S.L."/>
            <person name="Alsmark U.C.M."/>
            <person name="Besteiro S."/>
            <person name="Sicheritz-Ponten T."/>
            <person name="Noel C.J."/>
            <person name="Dacks J.B."/>
            <person name="Foster P.G."/>
            <person name="Simillion C."/>
            <person name="Van de Peer Y."/>
            <person name="Miranda-Saavedra D."/>
            <person name="Barton G.J."/>
            <person name="Westrop G.D."/>
            <person name="Mueller S."/>
            <person name="Dessi D."/>
            <person name="Fiori P.L."/>
            <person name="Ren Q."/>
            <person name="Paulsen I."/>
            <person name="Zhang H."/>
            <person name="Bastida-Corcuera F.D."/>
            <person name="Simoes-Barbosa A."/>
            <person name="Brown M.T."/>
            <person name="Hayes R.D."/>
            <person name="Mukherjee M."/>
            <person name="Okumura C.Y."/>
            <person name="Schneider R."/>
            <person name="Smith A.J."/>
            <person name="Vanacova S."/>
            <person name="Villalvazo M."/>
            <person name="Haas B.J."/>
            <person name="Pertea M."/>
            <person name="Feldblyum T.V."/>
            <person name="Utterback T.R."/>
            <person name="Shu C.L."/>
            <person name="Osoegawa K."/>
            <person name="de Jong P.J."/>
            <person name="Hrdy I."/>
            <person name="Horvathova L."/>
            <person name="Zubacova Z."/>
            <person name="Dolezal P."/>
            <person name="Malik S.B."/>
            <person name="Logsdon J.M. Jr."/>
            <person name="Henze K."/>
            <person name="Gupta A."/>
            <person name="Wang C.C."/>
            <person name="Dunne R.L."/>
            <person name="Upcroft J.A."/>
            <person name="Upcroft P."/>
            <person name="White O."/>
            <person name="Salzberg S.L."/>
            <person name="Tang P."/>
            <person name="Chiu C.-H."/>
            <person name="Lee Y.-S."/>
            <person name="Embley T.M."/>
            <person name="Coombs G.H."/>
            <person name="Mottram J.C."/>
            <person name="Tachezy J."/>
            <person name="Fraser-Liggett C.M."/>
            <person name="Johnson P.J."/>
        </authorList>
    </citation>
    <scope>NUCLEOTIDE SEQUENCE [LARGE SCALE GENOMIC DNA]</scope>
    <source>
        <strain evidence="2">G3</strain>
    </source>
</reference>
<gene>
    <name evidence="2" type="ORF">TVAG_378600</name>
</gene>
<dbReference type="Proteomes" id="UP000001542">
    <property type="component" value="Unassembled WGS sequence"/>
</dbReference>
<dbReference type="KEGG" id="tva:5467936"/>
<dbReference type="InterPro" id="IPR036770">
    <property type="entry name" value="Ankyrin_rpt-contain_sf"/>
</dbReference>
<evidence type="ECO:0000313" key="3">
    <source>
        <dbReference type="Proteomes" id="UP000001542"/>
    </source>
</evidence>
<dbReference type="VEuPathDB" id="TrichDB:TVAGG3_0509640"/>
<dbReference type="PANTHER" id="PTHR24182">
    <property type="entry name" value="ANKYRIN REPEAT AND SOCS BOX CONTAINING 4"/>
    <property type="match status" value="1"/>
</dbReference>
<dbReference type="AlphaFoldDB" id="A2DB51"/>
<dbReference type="SUPFAM" id="SSF48403">
    <property type="entry name" value="Ankyrin repeat"/>
    <property type="match status" value="1"/>
</dbReference>
<keyword evidence="3" id="KW-1185">Reference proteome</keyword>
<proteinExistence type="predicted"/>
<feature type="domain" description="DUF3447" evidence="1">
    <location>
        <begin position="57"/>
        <end position="122"/>
    </location>
</feature>
<accession>A2DB51</accession>
<dbReference type="VEuPathDB" id="TrichDB:TVAG_378600"/>
<dbReference type="Pfam" id="PF11929">
    <property type="entry name" value="DUF3447"/>
    <property type="match status" value="1"/>
</dbReference>
<protein>
    <recommendedName>
        <fullName evidence="1">DUF3447 domain-containing protein</fullName>
    </recommendedName>
</protein>
<sequence>MDDDKDSFVKFIEDELFDKDQTLKNKFYPESEHGLSLLELCCYHGSAGCFKLLRTKFKSEITPECLQLSFLGGNLEIINECLKEQDPDENCMKYAIISNNIDFISFLKNEYEIDINLETCVELGMRRFYTMTV</sequence>
<organism evidence="2 3">
    <name type="scientific">Trichomonas vaginalis (strain ATCC PRA-98 / G3)</name>
    <dbReference type="NCBI Taxonomy" id="412133"/>
    <lineage>
        <taxon>Eukaryota</taxon>
        <taxon>Metamonada</taxon>
        <taxon>Parabasalia</taxon>
        <taxon>Trichomonadida</taxon>
        <taxon>Trichomonadidae</taxon>
        <taxon>Trichomonas</taxon>
    </lineage>
</organism>
<evidence type="ECO:0000313" key="2">
    <source>
        <dbReference type="EMBL" id="EAY22381.1"/>
    </source>
</evidence>
<reference evidence="2" key="1">
    <citation type="submission" date="2006-10" db="EMBL/GenBank/DDBJ databases">
        <authorList>
            <person name="Amadeo P."/>
            <person name="Zhao Q."/>
            <person name="Wortman J."/>
            <person name="Fraser-Liggett C."/>
            <person name="Carlton J."/>
        </authorList>
    </citation>
    <scope>NUCLEOTIDE SEQUENCE</scope>
    <source>
        <strain evidence="2">G3</strain>
    </source>
</reference>
<dbReference type="RefSeq" id="XP_001583367.1">
    <property type="nucleotide sequence ID" value="XM_001583317.1"/>
</dbReference>
<evidence type="ECO:0000259" key="1">
    <source>
        <dbReference type="Pfam" id="PF11929"/>
    </source>
</evidence>
<dbReference type="SMR" id="A2DB51"/>
<dbReference type="InterPro" id="IPR020683">
    <property type="entry name" value="DUF3447"/>
</dbReference>
<dbReference type="EMBL" id="DS113184">
    <property type="protein sequence ID" value="EAY22381.1"/>
    <property type="molecule type" value="Genomic_DNA"/>
</dbReference>
<name>A2DB51_TRIV3</name>
<dbReference type="InParanoid" id="A2DB51"/>
<dbReference type="PANTHER" id="PTHR24182:SF13">
    <property type="entry name" value="LD18443P"/>
    <property type="match status" value="1"/>
</dbReference>